<dbReference type="SUPFAM" id="SSF55961">
    <property type="entry name" value="Bet v1-like"/>
    <property type="match status" value="1"/>
</dbReference>
<dbReference type="AlphaFoldDB" id="A0A544W0U2"/>
<sequence>MASVDVAVTSKLSPDKAWKLASDLGRFDEWLTIFGGWRSPVPDVIEEGTKVSSLIKVKGFRNTIHWEVTNYDEPNRIEMCGKGFGGVQISLRTDISDADPGTTFHLVADLSGAVLNGPVGALVARVIKGDVKRSVENLASLQ</sequence>
<dbReference type="InterPro" id="IPR019587">
    <property type="entry name" value="Polyketide_cyclase/dehydratase"/>
</dbReference>
<evidence type="ECO:0000313" key="1">
    <source>
        <dbReference type="EMBL" id="TQR85858.1"/>
    </source>
</evidence>
<dbReference type="CDD" id="cd07812">
    <property type="entry name" value="SRPBCC"/>
    <property type="match status" value="1"/>
</dbReference>
<dbReference type="Proteomes" id="UP000315759">
    <property type="component" value="Unassembled WGS sequence"/>
</dbReference>
<organism evidence="1 2">
    <name type="scientific">Mycolicibacterium hodleri</name>
    <dbReference type="NCBI Taxonomy" id="49897"/>
    <lineage>
        <taxon>Bacteria</taxon>
        <taxon>Bacillati</taxon>
        <taxon>Actinomycetota</taxon>
        <taxon>Actinomycetes</taxon>
        <taxon>Mycobacteriales</taxon>
        <taxon>Mycobacteriaceae</taxon>
        <taxon>Mycolicibacterium</taxon>
    </lineage>
</organism>
<keyword evidence="2" id="KW-1185">Reference proteome</keyword>
<reference evidence="1 2" key="1">
    <citation type="submission" date="2018-10" db="EMBL/GenBank/DDBJ databases">
        <title>Draft genome of Mycobacterium hodleri strain B.</title>
        <authorList>
            <person name="Amande T.J."/>
            <person name="Mcgenity T.J."/>
        </authorList>
    </citation>
    <scope>NUCLEOTIDE SEQUENCE [LARGE SCALE GENOMIC DNA]</scope>
    <source>
        <strain evidence="1 2">B</strain>
    </source>
</reference>
<gene>
    <name evidence="1" type="ORF">D8S82_15010</name>
</gene>
<proteinExistence type="predicted"/>
<dbReference type="InterPro" id="IPR023393">
    <property type="entry name" value="START-like_dom_sf"/>
</dbReference>
<dbReference type="EMBL" id="VIFX01000017">
    <property type="protein sequence ID" value="TQR85858.1"/>
    <property type="molecule type" value="Genomic_DNA"/>
</dbReference>
<dbReference type="Gene3D" id="3.30.530.20">
    <property type="match status" value="1"/>
</dbReference>
<evidence type="ECO:0000313" key="2">
    <source>
        <dbReference type="Proteomes" id="UP000315759"/>
    </source>
</evidence>
<dbReference type="Pfam" id="PF10604">
    <property type="entry name" value="Polyketide_cyc2"/>
    <property type="match status" value="1"/>
</dbReference>
<name>A0A544W0U2_9MYCO</name>
<comment type="caution">
    <text evidence="1">The sequence shown here is derived from an EMBL/GenBank/DDBJ whole genome shotgun (WGS) entry which is preliminary data.</text>
</comment>
<accession>A0A544W0U2</accession>
<dbReference type="RefSeq" id="WP_142552845.1">
    <property type="nucleotide sequence ID" value="NZ_VIFX01000017.1"/>
</dbReference>
<protein>
    <submittedName>
        <fullName evidence="1">SRPBCC family protein</fullName>
    </submittedName>
</protein>